<dbReference type="Pfam" id="PF21019">
    <property type="entry name" value="Spectrin_3"/>
    <property type="match status" value="1"/>
</dbReference>
<proteinExistence type="predicted"/>
<evidence type="ECO:0000313" key="1">
    <source>
        <dbReference type="EMBL" id="RWS21177.1"/>
    </source>
</evidence>
<sequence length="85" mass="10200">MHLRLASDYHQYYNEARECDQWLSNVYEKLNTTYSKQSFTIEEGELLLRECLRFGHVINEIVNNSKSIVPLMRRKFPLPRPIKVQ</sequence>
<dbReference type="SUPFAM" id="SSF46966">
    <property type="entry name" value="Spectrin repeat"/>
    <property type="match status" value="1"/>
</dbReference>
<dbReference type="Proteomes" id="UP000288716">
    <property type="component" value="Unassembled WGS sequence"/>
</dbReference>
<dbReference type="OrthoDB" id="2250192at2759"/>
<dbReference type="STRING" id="299467.A0A443S0W2"/>
<gene>
    <name evidence="1" type="ORF">B4U80_05088</name>
</gene>
<name>A0A443S0W2_9ACAR</name>
<organism evidence="1 2">
    <name type="scientific">Leptotrombidium deliense</name>
    <dbReference type="NCBI Taxonomy" id="299467"/>
    <lineage>
        <taxon>Eukaryota</taxon>
        <taxon>Metazoa</taxon>
        <taxon>Ecdysozoa</taxon>
        <taxon>Arthropoda</taxon>
        <taxon>Chelicerata</taxon>
        <taxon>Arachnida</taxon>
        <taxon>Acari</taxon>
        <taxon>Acariformes</taxon>
        <taxon>Trombidiformes</taxon>
        <taxon>Prostigmata</taxon>
        <taxon>Anystina</taxon>
        <taxon>Parasitengona</taxon>
        <taxon>Trombiculoidea</taxon>
        <taxon>Trombiculidae</taxon>
        <taxon>Leptotrombidium</taxon>
    </lineage>
</organism>
<accession>A0A443S0W2</accession>
<dbReference type="VEuPathDB" id="VectorBase:LDEU010863"/>
<comment type="caution">
    <text evidence="1">The sequence shown here is derived from an EMBL/GenBank/DDBJ whole genome shotgun (WGS) entry which is preliminary data.</text>
</comment>
<dbReference type="Gene3D" id="1.20.58.60">
    <property type="match status" value="1"/>
</dbReference>
<dbReference type="EMBL" id="NCKV01013337">
    <property type="protein sequence ID" value="RWS21177.1"/>
    <property type="molecule type" value="Genomic_DNA"/>
</dbReference>
<evidence type="ECO:0000313" key="2">
    <source>
        <dbReference type="Proteomes" id="UP000288716"/>
    </source>
</evidence>
<keyword evidence="2" id="KW-1185">Reference proteome</keyword>
<dbReference type="AlphaFoldDB" id="A0A443S0W2"/>
<protein>
    <submittedName>
        <fullName evidence="1">Plectin-like protein</fullName>
    </submittedName>
</protein>
<reference evidence="1 2" key="1">
    <citation type="journal article" date="2018" name="Gigascience">
        <title>Genomes of trombidid mites reveal novel predicted allergens and laterally-transferred genes associated with secondary metabolism.</title>
        <authorList>
            <person name="Dong X."/>
            <person name="Chaisiri K."/>
            <person name="Xia D."/>
            <person name="Armstrong S.D."/>
            <person name="Fang Y."/>
            <person name="Donnelly M.J."/>
            <person name="Kadowaki T."/>
            <person name="McGarry J.W."/>
            <person name="Darby A.C."/>
            <person name="Makepeace B.L."/>
        </authorList>
    </citation>
    <scope>NUCLEOTIDE SEQUENCE [LARGE SCALE GENOMIC DNA]</scope>
    <source>
        <strain evidence="1">UoL-UT</strain>
    </source>
</reference>